<keyword evidence="1" id="KW-1133">Transmembrane helix</keyword>
<evidence type="ECO:0000256" key="1">
    <source>
        <dbReference type="SAM" id="Phobius"/>
    </source>
</evidence>
<name>A0A7J7IGR9_9RHOD</name>
<reference evidence="3 4" key="1">
    <citation type="journal article" date="2020" name="J. Phycol.">
        <title>Comparative genome analysis reveals Cyanidiococcus gen. nov., a new extremophilic red algal genus sister to Cyanidioschyzon (Cyanidioschyzonaceae, Rhodophyta).</title>
        <authorList>
            <person name="Liu S.-L."/>
            <person name="Chiang Y.-R."/>
            <person name="Yoon H.S."/>
            <person name="Fu H.-Y."/>
        </authorList>
    </citation>
    <scope>NUCLEOTIDE SEQUENCE [LARGE SCALE GENOMIC DNA]</scope>
    <source>
        <strain evidence="3 4">THAL066</strain>
    </source>
</reference>
<comment type="caution">
    <text evidence="3">The sequence shown here is derived from an EMBL/GenBank/DDBJ whole genome shotgun (WGS) entry which is preliminary data.</text>
</comment>
<proteinExistence type="predicted"/>
<dbReference type="InterPro" id="IPR057197">
    <property type="entry name" value="DUF7875"/>
</dbReference>
<dbReference type="EMBL" id="VWRR01000014">
    <property type="protein sequence ID" value="KAF6001501.1"/>
    <property type="molecule type" value="Genomic_DNA"/>
</dbReference>
<keyword evidence="4" id="KW-1185">Reference proteome</keyword>
<evidence type="ECO:0000313" key="4">
    <source>
        <dbReference type="Proteomes" id="UP000530660"/>
    </source>
</evidence>
<organism evidence="3 4">
    <name type="scientific">Cyanidiococcus yangmingshanensis</name>
    <dbReference type="NCBI Taxonomy" id="2690220"/>
    <lineage>
        <taxon>Eukaryota</taxon>
        <taxon>Rhodophyta</taxon>
        <taxon>Bangiophyceae</taxon>
        <taxon>Cyanidiales</taxon>
        <taxon>Cyanidiaceae</taxon>
        <taxon>Cyanidiococcus</taxon>
    </lineage>
</organism>
<protein>
    <recommendedName>
        <fullName evidence="2">DUF7875 domain-containing protein</fullName>
    </recommendedName>
</protein>
<evidence type="ECO:0000313" key="3">
    <source>
        <dbReference type="EMBL" id="KAF6001501.1"/>
    </source>
</evidence>
<sequence>MDSPARPEPVLSSAATVCLKFCSSKRVCALQLKMEQSGERPPLMRPGATRCDDITRQIAGWTGLCWLLAGWPLARIYYRFEPVPRWKTAQFAVLTGAVAAASAAWWVQRTEPACSAANRAVYGSRR</sequence>
<keyword evidence="1" id="KW-0812">Transmembrane</keyword>
<feature type="transmembrane region" description="Helical" evidence="1">
    <location>
        <begin position="58"/>
        <end position="77"/>
    </location>
</feature>
<dbReference type="Proteomes" id="UP000530660">
    <property type="component" value="Unassembled WGS sequence"/>
</dbReference>
<keyword evidence="1" id="KW-0472">Membrane</keyword>
<evidence type="ECO:0000259" key="2">
    <source>
        <dbReference type="Pfam" id="PF25285"/>
    </source>
</evidence>
<dbReference type="AlphaFoldDB" id="A0A7J7IGR9"/>
<accession>A0A7J7IGR9</accession>
<feature type="domain" description="DUF7875" evidence="2">
    <location>
        <begin position="42"/>
        <end position="125"/>
    </location>
</feature>
<feature type="transmembrane region" description="Helical" evidence="1">
    <location>
        <begin position="89"/>
        <end position="107"/>
    </location>
</feature>
<dbReference type="Pfam" id="PF25285">
    <property type="entry name" value="DUF7875"/>
    <property type="match status" value="1"/>
</dbReference>
<gene>
    <name evidence="3" type="ORF">F1559_002215</name>
</gene>